<evidence type="ECO:0000256" key="4">
    <source>
        <dbReference type="ARBA" id="ARBA00022833"/>
    </source>
</evidence>
<reference evidence="7" key="2">
    <citation type="submission" date="2025-09" db="UniProtKB">
        <authorList>
            <consortium name="Ensembl"/>
        </authorList>
    </citation>
    <scope>IDENTIFICATION</scope>
</reference>
<evidence type="ECO:0000259" key="6">
    <source>
        <dbReference type="PROSITE" id="PS50157"/>
    </source>
</evidence>
<keyword evidence="3 5" id="KW-0863">Zinc-finger</keyword>
<name>A0A673JIB6_9TELE</name>
<sequence>SPFCRRTLFCALCGQRFSSSKGFFSHQLKHRKQEHEQKVFQCFCGRSFRTMSGLGTHQRFSTSCSEGKVKEEIKHPFVCSECGKTFGSSVALLCHQRAVNLTCTECGIFFKQETELHQHYIEHARGL</sequence>
<dbReference type="GO" id="GO:0000981">
    <property type="term" value="F:DNA-binding transcription factor activity, RNA polymerase II-specific"/>
    <property type="evidence" value="ECO:0007669"/>
    <property type="project" value="TreeGrafter"/>
</dbReference>
<dbReference type="PANTHER" id="PTHR24409">
    <property type="entry name" value="ZINC FINGER PROTEIN 142"/>
    <property type="match status" value="1"/>
</dbReference>
<dbReference type="GO" id="GO:0008270">
    <property type="term" value="F:zinc ion binding"/>
    <property type="evidence" value="ECO:0007669"/>
    <property type="project" value="UniProtKB-KW"/>
</dbReference>
<feature type="domain" description="C2H2-type" evidence="6">
    <location>
        <begin position="8"/>
        <end position="35"/>
    </location>
</feature>
<evidence type="ECO:0000256" key="5">
    <source>
        <dbReference type="PROSITE-ProRule" id="PRU00042"/>
    </source>
</evidence>
<keyword evidence="1" id="KW-0479">Metal-binding</keyword>
<evidence type="ECO:0000313" key="7">
    <source>
        <dbReference type="Ensembl" id="ENSSRHP00000049740.1"/>
    </source>
</evidence>
<keyword evidence="2" id="KW-0677">Repeat</keyword>
<dbReference type="Pfam" id="PF13912">
    <property type="entry name" value="zf-C2H2_6"/>
    <property type="match status" value="1"/>
</dbReference>
<evidence type="ECO:0000313" key="8">
    <source>
        <dbReference type="Proteomes" id="UP000472270"/>
    </source>
</evidence>
<dbReference type="Ensembl" id="ENSSRHT00000051145.1">
    <property type="protein sequence ID" value="ENSSRHP00000049740.1"/>
    <property type="gene ID" value="ENSSRHG00000025049.1"/>
</dbReference>
<dbReference type="Gene3D" id="3.30.160.60">
    <property type="entry name" value="Classic Zinc Finger"/>
    <property type="match status" value="2"/>
</dbReference>
<dbReference type="AlphaFoldDB" id="A0A673JIB6"/>
<dbReference type="InterPro" id="IPR013087">
    <property type="entry name" value="Znf_C2H2_type"/>
</dbReference>
<keyword evidence="8" id="KW-1185">Reference proteome</keyword>
<dbReference type="PROSITE" id="PS00028">
    <property type="entry name" value="ZINC_FINGER_C2H2_1"/>
    <property type="match status" value="2"/>
</dbReference>
<organism evidence="7 8">
    <name type="scientific">Sinocyclocheilus rhinocerous</name>
    <dbReference type="NCBI Taxonomy" id="307959"/>
    <lineage>
        <taxon>Eukaryota</taxon>
        <taxon>Metazoa</taxon>
        <taxon>Chordata</taxon>
        <taxon>Craniata</taxon>
        <taxon>Vertebrata</taxon>
        <taxon>Euteleostomi</taxon>
        <taxon>Actinopterygii</taxon>
        <taxon>Neopterygii</taxon>
        <taxon>Teleostei</taxon>
        <taxon>Ostariophysi</taxon>
        <taxon>Cypriniformes</taxon>
        <taxon>Cyprinidae</taxon>
        <taxon>Cyprininae</taxon>
        <taxon>Sinocyclocheilus</taxon>
    </lineage>
</organism>
<protein>
    <recommendedName>
        <fullName evidence="6">C2H2-type domain-containing protein</fullName>
    </recommendedName>
</protein>
<evidence type="ECO:0000256" key="3">
    <source>
        <dbReference type="ARBA" id="ARBA00022771"/>
    </source>
</evidence>
<keyword evidence="4" id="KW-0862">Zinc</keyword>
<dbReference type="GO" id="GO:0005634">
    <property type="term" value="C:nucleus"/>
    <property type="evidence" value="ECO:0007669"/>
    <property type="project" value="TreeGrafter"/>
</dbReference>
<dbReference type="PROSITE" id="PS50157">
    <property type="entry name" value="ZINC_FINGER_C2H2_2"/>
    <property type="match status" value="3"/>
</dbReference>
<feature type="domain" description="C2H2-type" evidence="6">
    <location>
        <begin position="101"/>
        <end position="124"/>
    </location>
</feature>
<evidence type="ECO:0000256" key="2">
    <source>
        <dbReference type="ARBA" id="ARBA00022737"/>
    </source>
</evidence>
<dbReference type="Proteomes" id="UP000472270">
    <property type="component" value="Unassembled WGS sequence"/>
</dbReference>
<dbReference type="SMART" id="SM00355">
    <property type="entry name" value="ZnF_C2H2"/>
    <property type="match status" value="3"/>
</dbReference>
<proteinExistence type="predicted"/>
<feature type="domain" description="C2H2-type" evidence="6">
    <location>
        <begin position="77"/>
        <end position="100"/>
    </location>
</feature>
<reference evidence="7" key="1">
    <citation type="submission" date="2025-08" db="UniProtKB">
        <authorList>
            <consortium name="Ensembl"/>
        </authorList>
    </citation>
    <scope>IDENTIFICATION</scope>
</reference>
<dbReference type="FunFam" id="3.30.160.60:FF:000100">
    <property type="entry name" value="Zinc finger 45-like"/>
    <property type="match status" value="1"/>
</dbReference>
<dbReference type="Pfam" id="PF00096">
    <property type="entry name" value="zf-C2H2"/>
    <property type="match status" value="2"/>
</dbReference>
<evidence type="ECO:0000256" key="1">
    <source>
        <dbReference type="ARBA" id="ARBA00022723"/>
    </source>
</evidence>
<dbReference type="SUPFAM" id="SSF57667">
    <property type="entry name" value="beta-beta-alpha zinc fingers"/>
    <property type="match status" value="2"/>
</dbReference>
<dbReference type="GO" id="GO:0000977">
    <property type="term" value="F:RNA polymerase II transcription regulatory region sequence-specific DNA binding"/>
    <property type="evidence" value="ECO:0007669"/>
    <property type="project" value="TreeGrafter"/>
</dbReference>
<accession>A0A673JIB6</accession>
<dbReference type="PANTHER" id="PTHR24409:SF295">
    <property type="entry name" value="AZ2-RELATED"/>
    <property type="match status" value="1"/>
</dbReference>
<dbReference type="InterPro" id="IPR036236">
    <property type="entry name" value="Znf_C2H2_sf"/>
</dbReference>